<evidence type="ECO:0000256" key="2">
    <source>
        <dbReference type="ARBA" id="ARBA00022692"/>
    </source>
</evidence>
<keyword evidence="4 7" id="KW-0472">Membrane</keyword>
<feature type="compositionally biased region" description="Basic and acidic residues" evidence="6">
    <location>
        <begin position="248"/>
        <end position="259"/>
    </location>
</feature>
<dbReference type="PANTHER" id="PTHR33048">
    <property type="entry name" value="PTH11-LIKE INTEGRAL MEMBRANE PROTEIN (AFU_ORTHOLOGUE AFUA_5G11245)"/>
    <property type="match status" value="1"/>
</dbReference>
<protein>
    <recommendedName>
        <fullName evidence="8">Rhodopsin domain-containing protein</fullName>
    </recommendedName>
</protein>
<dbReference type="InterPro" id="IPR049326">
    <property type="entry name" value="Rhodopsin_dom_fungi"/>
</dbReference>
<evidence type="ECO:0000256" key="5">
    <source>
        <dbReference type="ARBA" id="ARBA00038359"/>
    </source>
</evidence>
<dbReference type="Pfam" id="PF20684">
    <property type="entry name" value="Fung_rhodopsin"/>
    <property type="match status" value="1"/>
</dbReference>
<evidence type="ECO:0000259" key="8">
    <source>
        <dbReference type="Pfam" id="PF20684"/>
    </source>
</evidence>
<gene>
    <name evidence="9" type="ORF">SLS56_011711</name>
</gene>
<evidence type="ECO:0000256" key="4">
    <source>
        <dbReference type="ARBA" id="ARBA00023136"/>
    </source>
</evidence>
<accession>A0ABR3SAU7</accession>
<comment type="similarity">
    <text evidence="5">Belongs to the SAT4 family.</text>
</comment>
<keyword evidence="2 7" id="KW-0812">Transmembrane</keyword>
<keyword evidence="3 7" id="KW-1133">Transmembrane helix</keyword>
<feature type="transmembrane region" description="Helical" evidence="7">
    <location>
        <begin position="68"/>
        <end position="89"/>
    </location>
</feature>
<evidence type="ECO:0000256" key="3">
    <source>
        <dbReference type="ARBA" id="ARBA00022989"/>
    </source>
</evidence>
<evidence type="ECO:0000256" key="6">
    <source>
        <dbReference type="SAM" id="MobiDB-lite"/>
    </source>
</evidence>
<evidence type="ECO:0000313" key="10">
    <source>
        <dbReference type="Proteomes" id="UP001521116"/>
    </source>
</evidence>
<keyword evidence="10" id="KW-1185">Reference proteome</keyword>
<feature type="transmembrane region" description="Helical" evidence="7">
    <location>
        <begin position="35"/>
        <end position="56"/>
    </location>
</feature>
<name>A0ABR3SAU7_9PEZI</name>
<dbReference type="InterPro" id="IPR052337">
    <property type="entry name" value="SAT4-like"/>
</dbReference>
<evidence type="ECO:0000313" key="9">
    <source>
        <dbReference type="EMBL" id="KAL1615741.1"/>
    </source>
</evidence>
<reference evidence="9 10" key="1">
    <citation type="submission" date="2024-02" db="EMBL/GenBank/DDBJ databases">
        <title>De novo assembly and annotation of 12 fungi associated with fruit tree decline syndrome in Ontario, Canada.</title>
        <authorList>
            <person name="Sulman M."/>
            <person name="Ellouze W."/>
            <person name="Ilyukhin E."/>
        </authorList>
    </citation>
    <scope>NUCLEOTIDE SEQUENCE [LARGE SCALE GENOMIC DNA]</scope>
    <source>
        <strain evidence="9 10">M1-105</strain>
    </source>
</reference>
<feature type="region of interest" description="Disordered" evidence="6">
    <location>
        <begin position="212"/>
        <end position="273"/>
    </location>
</feature>
<sequence length="342" mass="37864">MTDTYGTFIGLTEESANALSDAEVDSMETGSKALFSAWMSYICLIWCLKGSVLFFYYRLTTGLKEQKIVRVLAVAVVLSFLAMIFEILLQCRPVEKNWQIKPYAGDSCTLIYVRYYLLLVLNVSTDLGLMAFIPTPILWKAQIPIRRKLMVAVLLFSSVFIVVAAIIRCVMSVNEIRKIGTSGAWAIRETFVSIFVVNAPAIKPLFSRNQWNKSSKGTSGSTSRTGPKLSRTPQGDEVELRSGTYWSNKDESSVRDVERGSASGGSDDNIIEPKDGLRINVTTAFATSTEQGSKLEEVEGEHRWSGAVGKAENRKTRDGWTRLGDMSRGETNTTVVADMRGS</sequence>
<feature type="transmembrane region" description="Helical" evidence="7">
    <location>
        <begin position="115"/>
        <end position="139"/>
    </location>
</feature>
<feature type="domain" description="Rhodopsin" evidence="8">
    <location>
        <begin position="21"/>
        <end position="208"/>
    </location>
</feature>
<feature type="compositionally biased region" description="Low complexity" evidence="6">
    <location>
        <begin position="213"/>
        <end position="228"/>
    </location>
</feature>
<feature type="region of interest" description="Disordered" evidence="6">
    <location>
        <begin position="302"/>
        <end position="331"/>
    </location>
</feature>
<feature type="compositionally biased region" description="Basic and acidic residues" evidence="6">
    <location>
        <begin position="311"/>
        <end position="328"/>
    </location>
</feature>
<dbReference type="EMBL" id="JAJVDC020000298">
    <property type="protein sequence ID" value="KAL1615741.1"/>
    <property type="molecule type" value="Genomic_DNA"/>
</dbReference>
<evidence type="ECO:0000256" key="7">
    <source>
        <dbReference type="SAM" id="Phobius"/>
    </source>
</evidence>
<dbReference type="Proteomes" id="UP001521116">
    <property type="component" value="Unassembled WGS sequence"/>
</dbReference>
<comment type="subcellular location">
    <subcellularLocation>
        <location evidence="1">Membrane</location>
        <topology evidence="1">Multi-pass membrane protein</topology>
    </subcellularLocation>
</comment>
<evidence type="ECO:0000256" key="1">
    <source>
        <dbReference type="ARBA" id="ARBA00004141"/>
    </source>
</evidence>
<comment type="caution">
    <text evidence="9">The sequence shown here is derived from an EMBL/GenBank/DDBJ whole genome shotgun (WGS) entry which is preliminary data.</text>
</comment>
<dbReference type="PANTHER" id="PTHR33048:SF152">
    <property type="entry name" value="INTEGRAL MEMBRANE PROTEIN"/>
    <property type="match status" value="1"/>
</dbReference>
<feature type="transmembrane region" description="Helical" evidence="7">
    <location>
        <begin position="151"/>
        <end position="173"/>
    </location>
</feature>
<organism evidence="9 10">
    <name type="scientific">Neofusicoccum ribis</name>
    <dbReference type="NCBI Taxonomy" id="45134"/>
    <lineage>
        <taxon>Eukaryota</taxon>
        <taxon>Fungi</taxon>
        <taxon>Dikarya</taxon>
        <taxon>Ascomycota</taxon>
        <taxon>Pezizomycotina</taxon>
        <taxon>Dothideomycetes</taxon>
        <taxon>Dothideomycetes incertae sedis</taxon>
        <taxon>Botryosphaeriales</taxon>
        <taxon>Botryosphaeriaceae</taxon>
        <taxon>Neofusicoccum</taxon>
    </lineage>
</organism>
<proteinExistence type="inferred from homology"/>